<dbReference type="SUPFAM" id="SSF54593">
    <property type="entry name" value="Glyoxalase/Bleomycin resistance protein/Dihydroxybiphenyl dioxygenase"/>
    <property type="match status" value="1"/>
</dbReference>
<dbReference type="Pfam" id="PF00903">
    <property type="entry name" value="Glyoxalase"/>
    <property type="match status" value="1"/>
</dbReference>
<evidence type="ECO:0000313" key="2">
    <source>
        <dbReference type="EMBL" id="GAA4517481.1"/>
    </source>
</evidence>
<dbReference type="CDD" id="cd06587">
    <property type="entry name" value="VOC"/>
    <property type="match status" value="1"/>
</dbReference>
<protein>
    <submittedName>
        <fullName evidence="2">VOC family protein</fullName>
    </submittedName>
</protein>
<dbReference type="Proteomes" id="UP001500394">
    <property type="component" value="Unassembled WGS sequence"/>
</dbReference>
<dbReference type="InterPro" id="IPR004360">
    <property type="entry name" value="Glyas_Fos-R_dOase_dom"/>
</dbReference>
<proteinExistence type="predicted"/>
<feature type="domain" description="VOC" evidence="1">
    <location>
        <begin position="3"/>
        <end position="119"/>
    </location>
</feature>
<comment type="caution">
    <text evidence="2">The sequence shown here is derived from an EMBL/GenBank/DDBJ whole genome shotgun (WGS) entry which is preliminary data.</text>
</comment>
<dbReference type="InterPro" id="IPR037523">
    <property type="entry name" value="VOC_core"/>
</dbReference>
<dbReference type="PROSITE" id="PS51819">
    <property type="entry name" value="VOC"/>
    <property type="match status" value="1"/>
</dbReference>
<sequence length="121" mass="13687">MRRLEFASLQVRDLEASKDFYTNKLGFEPLEIGNPEAVVFKYNKGEASFAIRKPIGNIDGKELGIGTSLWFAIDGTIEKLKEQFEDRKIPILGGINQTPFGRTLMIKDLDGYVLTFMQPNN</sequence>
<dbReference type="Gene3D" id="3.10.180.10">
    <property type="entry name" value="2,3-Dihydroxybiphenyl 1,2-Dioxygenase, domain 1"/>
    <property type="match status" value="1"/>
</dbReference>
<dbReference type="RefSeq" id="WP_345067715.1">
    <property type="nucleotide sequence ID" value="NZ_BAABGR010000023.1"/>
</dbReference>
<keyword evidence="3" id="KW-1185">Reference proteome</keyword>
<dbReference type="EMBL" id="BAABGR010000023">
    <property type="protein sequence ID" value="GAA4517481.1"/>
    <property type="molecule type" value="Genomic_DNA"/>
</dbReference>
<evidence type="ECO:0000259" key="1">
    <source>
        <dbReference type="PROSITE" id="PS51819"/>
    </source>
</evidence>
<name>A0ABP8R3S2_9SPHI</name>
<reference evidence="3" key="1">
    <citation type="journal article" date="2019" name="Int. J. Syst. Evol. Microbiol.">
        <title>The Global Catalogue of Microorganisms (GCM) 10K type strain sequencing project: providing services to taxonomists for standard genome sequencing and annotation.</title>
        <authorList>
            <consortium name="The Broad Institute Genomics Platform"/>
            <consortium name="The Broad Institute Genome Sequencing Center for Infectious Disease"/>
            <person name="Wu L."/>
            <person name="Ma J."/>
        </authorList>
    </citation>
    <scope>NUCLEOTIDE SEQUENCE [LARGE SCALE GENOMIC DNA]</scope>
    <source>
        <strain evidence="3">JCM 17858</strain>
    </source>
</reference>
<accession>A0ABP8R3S2</accession>
<dbReference type="InterPro" id="IPR029068">
    <property type="entry name" value="Glyas_Bleomycin-R_OHBP_Dase"/>
</dbReference>
<gene>
    <name evidence="2" type="ORF">GCM10023173_18050</name>
</gene>
<organism evidence="2 3">
    <name type="scientific">Sphingobacterium thermophilum</name>
    <dbReference type="NCBI Taxonomy" id="768534"/>
    <lineage>
        <taxon>Bacteria</taxon>
        <taxon>Pseudomonadati</taxon>
        <taxon>Bacteroidota</taxon>
        <taxon>Sphingobacteriia</taxon>
        <taxon>Sphingobacteriales</taxon>
        <taxon>Sphingobacteriaceae</taxon>
        <taxon>Sphingobacterium</taxon>
    </lineage>
</organism>
<evidence type="ECO:0000313" key="3">
    <source>
        <dbReference type="Proteomes" id="UP001500394"/>
    </source>
</evidence>